<evidence type="ECO:0000313" key="9">
    <source>
        <dbReference type="Proteomes" id="UP001165395"/>
    </source>
</evidence>
<sequence>MNSSSKTSPSAIAPTDLVPMAKVGSPFGVRGWVHVFADTETPESLLDYTEVWLGSDGAWRQYKIEDAQLHGKGMVVKFLGCNDRDQAFVMRNLDIAIPREELPEAGDDEFYWTDLIGMQVQNLAGQSLGVVDNLMESGAHDILVVKGEKQRLIPFVKDIVLEVKESDQQIIVDWGLDY</sequence>
<keyword evidence="3 5" id="KW-0698">rRNA processing</keyword>
<comment type="subunit">
    <text evidence="5">Binds ribosomal protein uS19.</text>
</comment>
<dbReference type="NCBIfam" id="TIGR02273">
    <property type="entry name" value="16S_RimM"/>
    <property type="match status" value="1"/>
</dbReference>
<dbReference type="EMBL" id="JAJBZT010000004">
    <property type="protein sequence ID" value="MCB6183645.1"/>
    <property type="molecule type" value="Genomic_DNA"/>
</dbReference>
<comment type="similarity">
    <text evidence="5">Belongs to the RimM family.</text>
</comment>
<dbReference type="InterPro" id="IPR009000">
    <property type="entry name" value="Transl_B-barrel_sf"/>
</dbReference>
<evidence type="ECO:0000256" key="5">
    <source>
        <dbReference type="HAMAP-Rule" id="MF_00014"/>
    </source>
</evidence>
<comment type="subcellular location">
    <subcellularLocation>
        <location evidence="5">Cytoplasm</location>
    </subcellularLocation>
</comment>
<dbReference type="Pfam" id="PF24986">
    <property type="entry name" value="PRC_RimM"/>
    <property type="match status" value="1"/>
</dbReference>
<proteinExistence type="inferred from homology"/>
<dbReference type="InterPro" id="IPR002676">
    <property type="entry name" value="RimM_N"/>
</dbReference>
<evidence type="ECO:0000256" key="1">
    <source>
        <dbReference type="ARBA" id="ARBA00022490"/>
    </source>
</evidence>
<dbReference type="Gene3D" id="2.30.30.240">
    <property type="entry name" value="PRC-barrel domain"/>
    <property type="match status" value="1"/>
</dbReference>
<feature type="domain" description="Ribosome maturation factor RimM PRC barrel" evidence="7">
    <location>
        <begin position="112"/>
        <end position="174"/>
    </location>
</feature>
<keyword evidence="1 5" id="KW-0963">Cytoplasm</keyword>
<comment type="function">
    <text evidence="5">An accessory protein needed during the final step in the assembly of 30S ribosomal subunit, possibly for assembly of the head region. Essential for efficient processing of 16S rRNA. May be needed both before and after RbfA during the maturation of 16S rRNA. It has affinity for free ribosomal 30S subunits but not for 70S ribosomes.</text>
</comment>
<feature type="domain" description="RimM N-terminal" evidence="6">
    <location>
        <begin position="20"/>
        <end position="100"/>
    </location>
</feature>
<keyword evidence="2 5" id="KW-0690">Ribosome biogenesis</keyword>
<dbReference type="Proteomes" id="UP001165395">
    <property type="component" value="Unassembled WGS sequence"/>
</dbReference>
<dbReference type="RefSeq" id="WP_227180424.1">
    <property type="nucleotide sequence ID" value="NZ_JAJBZT010000004.1"/>
</dbReference>
<evidence type="ECO:0000256" key="3">
    <source>
        <dbReference type="ARBA" id="ARBA00022552"/>
    </source>
</evidence>
<reference evidence="8" key="1">
    <citation type="submission" date="2021-10" db="EMBL/GenBank/DDBJ databases">
        <title>The complete genome sequence of Leeia sp. TBRC 13508.</title>
        <authorList>
            <person name="Charoenyingcharoen P."/>
            <person name="Yukphan P."/>
        </authorList>
    </citation>
    <scope>NUCLEOTIDE SEQUENCE</scope>
    <source>
        <strain evidence="8">TBRC 13508</strain>
    </source>
</reference>
<dbReference type="InterPro" id="IPR011961">
    <property type="entry name" value="RimM"/>
</dbReference>
<accession>A0ABS8D624</accession>
<dbReference type="HAMAP" id="MF_00014">
    <property type="entry name" value="Ribosome_mat_RimM"/>
    <property type="match status" value="1"/>
</dbReference>
<keyword evidence="4 5" id="KW-0143">Chaperone</keyword>
<dbReference type="InterPro" id="IPR056792">
    <property type="entry name" value="PRC_RimM"/>
</dbReference>
<dbReference type="InterPro" id="IPR011033">
    <property type="entry name" value="PRC_barrel-like_sf"/>
</dbReference>
<evidence type="ECO:0000259" key="6">
    <source>
        <dbReference type="Pfam" id="PF01782"/>
    </source>
</evidence>
<comment type="domain">
    <text evidence="5">The PRC barrel domain binds ribosomal protein uS19.</text>
</comment>
<dbReference type="PANTHER" id="PTHR33692">
    <property type="entry name" value="RIBOSOME MATURATION FACTOR RIMM"/>
    <property type="match status" value="1"/>
</dbReference>
<dbReference type="SUPFAM" id="SSF50447">
    <property type="entry name" value="Translation proteins"/>
    <property type="match status" value="1"/>
</dbReference>
<evidence type="ECO:0000256" key="4">
    <source>
        <dbReference type="ARBA" id="ARBA00023186"/>
    </source>
</evidence>
<name>A0ABS8D624_9NEIS</name>
<dbReference type="PANTHER" id="PTHR33692:SF1">
    <property type="entry name" value="RIBOSOME MATURATION FACTOR RIMM"/>
    <property type="match status" value="1"/>
</dbReference>
<keyword evidence="9" id="KW-1185">Reference proteome</keyword>
<evidence type="ECO:0000256" key="2">
    <source>
        <dbReference type="ARBA" id="ARBA00022517"/>
    </source>
</evidence>
<dbReference type="Gene3D" id="2.40.30.60">
    <property type="entry name" value="RimM"/>
    <property type="match status" value="1"/>
</dbReference>
<dbReference type="SUPFAM" id="SSF50346">
    <property type="entry name" value="PRC-barrel domain"/>
    <property type="match status" value="1"/>
</dbReference>
<gene>
    <name evidence="5 8" type="primary">rimM</name>
    <name evidence="8" type="ORF">LIN78_08795</name>
</gene>
<evidence type="ECO:0000313" key="8">
    <source>
        <dbReference type="EMBL" id="MCB6183645.1"/>
    </source>
</evidence>
<dbReference type="InterPro" id="IPR036976">
    <property type="entry name" value="RimM_N_sf"/>
</dbReference>
<organism evidence="8 9">
    <name type="scientific">Leeia speluncae</name>
    <dbReference type="NCBI Taxonomy" id="2884804"/>
    <lineage>
        <taxon>Bacteria</taxon>
        <taxon>Pseudomonadati</taxon>
        <taxon>Pseudomonadota</taxon>
        <taxon>Betaproteobacteria</taxon>
        <taxon>Neisseriales</taxon>
        <taxon>Leeiaceae</taxon>
        <taxon>Leeia</taxon>
    </lineage>
</organism>
<protein>
    <recommendedName>
        <fullName evidence="5">Ribosome maturation factor RimM</fullName>
    </recommendedName>
</protein>
<evidence type="ECO:0000259" key="7">
    <source>
        <dbReference type="Pfam" id="PF24986"/>
    </source>
</evidence>
<dbReference type="Pfam" id="PF01782">
    <property type="entry name" value="RimM"/>
    <property type="match status" value="1"/>
</dbReference>
<comment type="caution">
    <text evidence="8">The sequence shown here is derived from an EMBL/GenBank/DDBJ whole genome shotgun (WGS) entry which is preliminary data.</text>
</comment>